<gene>
    <name evidence="1" type="ORF">SACU0126_LOCUS7029</name>
</gene>
<protein>
    <submittedName>
        <fullName evidence="1">Uncharacterized protein</fullName>
    </submittedName>
</protein>
<proteinExistence type="predicted"/>
<sequence length="109" mass="11744">MRPCALRRLGQHTVARSVFRPRRVQAEAPVSAMEALARVLPSFLASPLVPHCIASSVVVQERCCVRVSAAIDVDDRYSVCHSGHVVKTARPTNTPAQCLGVVIQLCLAA</sequence>
<reference evidence="1" key="1">
    <citation type="submission" date="2021-01" db="EMBL/GenBank/DDBJ databases">
        <authorList>
            <person name="Corre E."/>
            <person name="Pelletier E."/>
            <person name="Niang G."/>
            <person name="Scheremetjew M."/>
            <person name="Finn R."/>
            <person name="Kale V."/>
            <person name="Holt S."/>
            <person name="Cochrane G."/>
            <person name="Meng A."/>
            <person name="Brown T."/>
            <person name="Cohen L."/>
        </authorList>
    </citation>
    <scope>NUCLEOTIDE SEQUENCE</scope>
    <source>
        <strain evidence="1">SPMC142</strain>
    </source>
</reference>
<name>A0A7S3W3H7_9SPIT</name>
<accession>A0A7S3W3H7</accession>
<dbReference type="EMBL" id="HBIQ01021034">
    <property type="protein sequence ID" value="CAE0534170.1"/>
    <property type="molecule type" value="Transcribed_RNA"/>
</dbReference>
<dbReference type="AlphaFoldDB" id="A0A7S3W3H7"/>
<evidence type="ECO:0000313" key="1">
    <source>
        <dbReference type="EMBL" id="CAE0534170.1"/>
    </source>
</evidence>
<organism evidence="1">
    <name type="scientific">Strombidinopsis acuminata</name>
    <dbReference type="NCBI Taxonomy" id="141414"/>
    <lineage>
        <taxon>Eukaryota</taxon>
        <taxon>Sar</taxon>
        <taxon>Alveolata</taxon>
        <taxon>Ciliophora</taxon>
        <taxon>Intramacronucleata</taxon>
        <taxon>Spirotrichea</taxon>
        <taxon>Choreotrichia</taxon>
        <taxon>Choreotrichida</taxon>
        <taxon>Strombidinopsidae</taxon>
        <taxon>Strombidinopsis</taxon>
    </lineage>
</organism>